<comment type="subcellular location">
    <subcellularLocation>
        <location evidence="1">Membrane</location>
    </subcellularLocation>
</comment>
<evidence type="ECO:0000256" key="6">
    <source>
        <dbReference type="SAM" id="Phobius"/>
    </source>
</evidence>
<dbReference type="EMBL" id="CP136051">
    <property type="protein sequence ID" value="WOK08482.1"/>
    <property type="molecule type" value="Genomic_DNA"/>
</dbReference>
<evidence type="ECO:0000256" key="4">
    <source>
        <dbReference type="ARBA" id="ARBA00023136"/>
    </source>
</evidence>
<evidence type="ECO:0000256" key="2">
    <source>
        <dbReference type="ARBA" id="ARBA00022692"/>
    </source>
</evidence>
<dbReference type="PANTHER" id="PTHR12815">
    <property type="entry name" value="SORTING AND ASSEMBLY MACHINERY SAMM50 PROTEIN FAMILY MEMBER"/>
    <property type="match status" value="1"/>
</dbReference>
<feature type="transmembrane region" description="Helical" evidence="6">
    <location>
        <begin position="20"/>
        <end position="42"/>
    </location>
</feature>
<name>A0ABZ0IXV6_9BACT</name>
<accession>A0ABZ0IXV6</accession>
<keyword evidence="6" id="KW-1133">Transmembrane helix</keyword>
<dbReference type="Pfam" id="PF07244">
    <property type="entry name" value="POTRA"/>
    <property type="match status" value="1"/>
</dbReference>
<gene>
    <name evidence="9" type="ORF">RT717_07500</name>
</gene>
<keyword evidence="3" id="KW-0732">Signal</keyword>
<protein>
    <submittedName>
        <fullName evidence="9">BamA/TamA family outer membrane protein</fullName>
    </submittedName>
</protein>
<dbReference type="Gene3D" id="2.40.160.50">
    <property type="entry name" value="membrane protein fhac: a member of the omp85/tpsb transporter family"/>
    <property type="match status" value="1"/>
</dbReference>
<evidence type="ECO:0000256" key="5">
    <source>
        <dbReference type="ARBA" id="ARBA00023237"/>
    </source>
</evidence>
<dbReference type="InterPro" id="IPR000184">
    <property type="entry name" value="Bac_surfAg_D15"/>
</dbReference>
<reference evidence="9 10" key="1">
    <citation type="journal article" date="2023" name="Microbiol. Resour. Announc.">
        <title>Complete Genome Sequence of Imperialibacter roseus strain P4T.</title>
        <authorList>
            <person name="Tizabi D.R."/>
            <person name="Bachvaroff T."/>
            <person name="Hill R.T."/>
        </authorList>
    </citation>
    <scope>NUCLEOTIDE SEQUENCE [LARGE SCALE GENOMIC DNA]</scope>
    <source>
        <strain evidence="9 10">P4T</strain>
    </source>
</reference>
<proteinExistence type="predicted"/>
<sequence length="825" mass="95172">MNFALFFEIIPVTASIRKLVFITIIAAAFSGTLSGCLGLRYLKEDEKLLYKESIENAKGLNIDELEAQFQQKPNRRTPIFPWSLYVNVYYWGQHRYDSAKYQSKKESAIARYDAKIAKATDKKKPKKAELLKSRKLKKVSKIDKTLKEGNLFMRWGEEVAVFKPELREQTEQQLVSYLQSEGYFNAGVTSSLKEKEKLVSVTYELERNKPYVIDSIFYGIPDDEIKDIVLNSENKSLLVKGDRYRQKELASERERVYESLVNKGYYRFNKQLISFQVDTASLGGKKVLIEIAVKSPVKEHDHKRFVIDSVNFITDANINIPGEKRSNRIYHGVNYSFYEERYNKKILDWRVFIYPDSMYSRANTFETQKQLANLDIFKFVNINYDTVGTHFIANIYTSPLQKFQTSTEFGVNVSQGLPGPFVNANIKDRNVFKGLEILELSGRFGIEGVASPSDVKDVYSSKEYGGNLALTFPQFITPASWSRRRDQGRLNPRTRWLVGTTVTDRREYKRTNFNSTWAYIWQKDNKHLFNLTLADISFIDSELKDDKFKELLQDYADRGNRLINSFNPSYVGSTSFSMAVNNNSYGITKGNASFFRIFVESSGNSLWFFNEDNLISDRLEYYQFSKANFDFRKVTNLSSKHDLAYRFNVGVAVPYGINTVLPYEKYFFAGGSNGIRAWRPRRLGPGSYTPPLNDNPEKDGLYDYSFEQPGEILLETSVEYRRRLFSFVSWAFFIDAGNVWTLRDDVTRPGSQFKVDSFAKEIAVGSGFGLRFDFSFLILRLDAGAKIHDPARPPGQRWVFDKLLTNFPFGEKEQTILNIGIGYPF</sequence>
<evidence type="ECO:0000256" key="1">
    <source>
        <dbReference type="ARBA" id="ARBA00004370"/>
    </source>
</evidence>
<keyword evidence="5" id="KW-0998">Cell outer membrane</keyword>
<dbReference type="InterPro" id="IPR039910">
    <property type="entry name" value="D15-like"/>
</dbReference>
<keyword evidence="4 6" id="KW-0472">Membrane</keyword>
<feature type="domain" description="POTRA" evidence="8">
    <location>
        <begin position="132"/>
        <end position="206"/>
    </location>
</feature>
<dbReference type="PANTHER" id="PTHR12815:SF47">
    <property type="entry name" value="TRANSLOCATION AND ASSEMBLY MODULE SUBUNIT TAMA"/>
    <property type="match status" value="1"/>
</dbReference>
<evidence type="ECO:0000256" key="3">
    <source>
        <dbReference type="ARBA" id="ARBA00022729"/>
    </source>
</evidence>
<organism evidence="9 10">
    <name type="scientific">Imperialibacter roseus</name>
    <dbReference type="NCBI Taxonomy" id="1324217"/>
    <lineage>
        <taxon>Bacteria</taxon>
        <taxon>Pseudomonadati</taxon>
        <taxon>Bacteroidota</taxon>
        <taxon>Cytophagia</taxon>
        <taxon>Cytophagales</taxon>
        <taxon>Flammeovirgaceae</taxon>
        <taxon>Imperialibacter</taxon>
    </lineage>
</organism>
<evidence type="ECO:0000259" key="8">
    <source>
        <dbReference type="Pfam" id="PF07244"/>
    </source>
</evidence>
<keyword evidence="10" id="KW-1185">Reference proteome</keyword>
<dbReference type="Proteomes" id="UP001302349">
    <property type="component" value="Chromosome"/>
</dbReference>
<evidence type="ECO:0000259" key="7">
    <source>
        <dbReference type="Pfam" id="PF01103"/>
    </source>
</evidence>
<evidence type="ECO:0000313" key="10">
    <source>
        <dbReference type="Proteomes" id="UP001302349"/>
    </source>
</evidence>
<feature type="domain" description="Bacterial surface antigen (D15)" evidence="7">
    <location>
        <begin position="444"/>
        <end position="800"/>
    </location>
</feature>
<evidence type="ECO:0000313" key="9">
    <source>
        <dbReference type="EMBL" id="WOK08482.1"/>
    </source>
</evidence>
<dbReference type="Pfam" id="PF01103">
    <property type="entry name" value="Omp85"/>
    <property type="match status" value="1"/>
</dbReference>
<dbReference type="InterPro" id="IPR010827">
    <property type="entry name" value="BamA/TamA_POTRA"/>
</dbReference>
<dbReference type="RefSeq" id="WP_317491121.1">
    <property type="nucleotide sequence ID" value="NZ_CP136051.1"/>
</dbReference>
<keyword evidence="2 6" id="KW-0812">Transmembrane</keyword>